<feature type="region of interest" description="Disordered" evidence="1">
    <location>
        <begin position="1"/>
        <end position="36"/>
    </location>
</feature>
<accession>A0A2A6CYJ0</accession>
<dbReference type="Proteomes" id="UP000005239">
    <property type="component" value="Unassembled WGS sequence"/>
</dbReference>
<keyword evidence="3" id="KW-1185">Reference proteome</keyword>
<feature type="compositionally biased region" description="Polar residues" evidence="1">
    <location>
        <begin position="7"/>
        <end position="25"/>
    </location>
</feature>
<reference evidence="2" key="2">
    <citation type="submission" date="2022-06" db="UniProtKB">
        <authorList>
            <consortium name="EnsemblMetazoa"/>
        </authorList>
    </citation>
    <scope>IDENTIFICATION</scope>
    <source>
        <strain evidence="2">PS312</strain>
    </source>
</reference>
<evidence type="ECO:0000313" key="2">
    <source>
        <dbReference type="EnsemblMetazoa" id="PPA44273.1"/>
    </source>
</evidence>
<gene>
    <name evidence="2" type="primary">WBGene00282642</name>
</gene>
<proteinExistence type="predicted"/>
<name>A0A2A6CYJ0_PRIPA</name>
<evidence type="ECO:0000313" key="3">
    <source>
        <dbReference type="Proteomes" id="UP000005239"/>
    </source>
</evidence>
<reference evidence="3" key="1">
    <citation type="journal article" date="2008" name="Nat. Genet.">
        <title>The Pristionchus pacificus genome provides a unique perspective on nematode lifestyle and parasitism.</title>
        <authorList>
            <person name="Dieterich C."/>
            <person name="Clifton S.W."/>
            <person name="Schuster L.N."/>
            <person name="Chinwalla A."/>
            <person name="Delehaunty K."/>
            <person name="Dinkelacker I."/>
            <person name="Fulton L."/>
            <person name="Fulton R."/>
            <person name="Godfrey J."/>
            <person name="Minx P."/>
            <person name="Mitreva M."/>
            <person name="Roeseler W."/>
            <person name="Tian H."/>
            <person name="Witte H."/>
            <person name="Yang S.P."/>
            <person name="Wilson R.K."/>
            <person name="Sommer R.J."/>
        </authorList>
    </citation>
    <scope>NUCLEOTIDE SEQUENCE [LARGE SCALE GENOMIC DNA]</scope>
    <source>
        <strain evidence="3">PS312</strain>
    </source>
</reference>
<evidence type="ECO:0000256" key="1">
    <source>
        <dbReference type="SAM" id="MobiDB-lite"/>
    </source>
</evidence>
<protein>
    <submittedName>
        <fullName evidence="2">Uncharacterized protein</fullName>
    </submittedName>
</protein>
<accession>A0A8R1UZ16</accession>
<dbReference type="AlphaFoldDB" id="A0A2A6CYJ0"/>
<dbReference type="EnsemblMetazoa" id="PPA44273.1">
    <property type="protein sequence ID" value="PPA44273.1"/>
    <property type="gene ID" value="WBGene00282642"/>
</dbReference>
<sequence>MTGRLNRASTSLEDINIHSTSSTANAERARKKKGATSLEEEVHNLAKQPLHYSMGLLWGPGSARADSLAAKKRYIAENIGRGVGGRKESAFSDTQRICDPTL</sequence>
<organism evidence="2 3">
    <name type="scientific">Pristionchus pacificus</name>
    <name type="common">Parasitic nematode worm</name>
    <dbReference type="NCBI Taxonomy" id="54126"/>
    <lineage>
        <taxon>Eukaryota</taxon>
        <taxon>Metazoa</taxon>
        <taxon>Ecdysozoa</taxon>
        <taxon>Nematoda</taxon>
        <taxon>Chromadorea</taxon>
        <taxon>Rhabditida</taxon>
        <taxon>Rhabditina</taxon>
        <taxon>Diplogasteromorpha</taxon>
        <taxon>Diplogasteroidea</taxon>
        <taxon>Neodiplogasteridae</taxon>
        <taxon>Pristionchus</taxon>
    </lineage>
</organism>